<dbReference type="AlphaFoldDB" id="N6VK05"/>
<name>N6VK05_9HYPH</name>
<proteinExistence type="predicted"/>
<comment type="caution">
    <text evidence="1">The sequence shown here is derived from an EMBL/GenBank/DDBJ whole genome shotgun (WGS) entry which is preliminary data.</text>
</comment>
<reference evidence="1 2" key="1">
    <citation type="journal article" date="2013" name="PLoS Genet.">
        <title>A gene transfer agent and a dynamic repertoire of secretion systems hold the keys to the explosive radiation of the emerging pathogen Bartonella.</title>
        <authorList>
            <person name="Guy L."/>
            <person name="Nystedt B."/>
            <person name="Toft C."/>
            <person name="Zaremba-Niedzwiedzka K."/>
            <person name="Berglund E.C."/>
            <person name="Granberg F."/>
            <person name="Naslund K."/>
            <person name="Eriksson A.S."/>
            <person name="Andersson S.G."/>
        </authorList>
    </citation>
    <scope>NUCLEOTIDE SEQUENCE [LARGE SCALE GENOMIC DNA]</scope>
    <source>
        <strain evidence="2">m02</strain>
    </source>
</reference>
<sequence>MDIWNSAIIYKYVLNILYGDQAMNIKHFGIIALFILGSNSSVQGANLMVVKGLALNVATTFVSADLRFDERDSDSINNAVLNISCTDQNRWATNYGGGYIVSLTQSNRRRENLGSNNRSRRLWSRVHSFSF</sequence>
<protein>
    <submittedName>
        <fullName evidence="1">Uncharacterized protein</fullName>
    </submittedName>
</protein>
<evidence type="ECO:0000313" key="2">
    <source>
        <dbReference type="Proteomes" id="UP000014026"/>
    </source>
</evidence>
<dbReference type="EMBL" id="AGWB01000001">
    <property type="protein sequence ID" value="ENN94230.1"/>
    <property type="molecule type" value="Genomic_DNA"/>
</dbReference>
<organism evidence="1 2">
    <name type="scientific">Bartonella bovis m02</name>
    <dbReference type="NCBI Taxonomy" id="1094492"/>
    <lineage>
        <taxon>Bacteria</taxon>
        <taxon>Pseudomonadati</taxon>
        <taxon>Pseudomonadota</taxon>
        <taxon>Alphaproteobacteria</taxon>
        <taxon>Hyphomicrobiales</taxon>
        <taxon>Bartonellaceae</taxon>
        <taxon>Bartonella</taxon>
    </lineage>
</organism>
<gene>
    <name evidence="1" type="ORF">m02_01570</name>
</gene>
<dbReference type="HOGENOM" id="CLU_2165994_0_0_5"/>
<evidence type="ECO:0000313" key="1">
    <source>
        <dbReference type="EMBL" id="ENN94230.1"/>
    </source>
</evidence>
<dbReference type="Proteomes" id="UP000014026">
    <property type="component" value="Unassembled WGS sequence"/>
</dbReference>
<accession>N6VK05</accession>